<dbReference type="VEuPathDB" id="FungiDB:RhiirFUN_018477"/>
<dbReference type="AlphaFoldDB" id="A0A2N1MD84"/>
<dbReference type="Proteomes" id="UP000233469">
    <property type="component" value="Unassembled WGS sequence"/>
</dbReference>
<dbReference type="EMBL" id="LLXL01003006">
    <property type="protein sequence ID" value="PKK59539.1"/>
    <property type="molecule type" value="Genomic_DNA"/>
</dbReference>
<dbReference type="InterPro" id="IPR011010">
    <property type="entry name" value="DNA_brk_join_enz"/>
</dbReference>
<dbReference type="InterPro" id="IPR052787">
    <property type="entry name" value="MAVS"/>
</dbReference>
<dbReference type="SUPFAM" id="SSF56349">
    <property type="entry name" value="DNA breaking-rejoining enzymes"/>
    <property type="match status" value="1"/>
</dbReference>
<evidence type="ECO:0000313" key="2">
    <source>
        <dbReference type="Proteomes" id="UP000233469"/>
    </source>
</evidence>
<reference evidence="1 2" key="2">
    <citation type="submission" date="2017-10" db="EMBL/GenBank/DDBJ databases">
        <title>Extensive intraspecific genome diversity in a model arbuscular mycorrhizal fungus.</title>
        <authorList>
            <person name="Chen E.C.H."/>
            <person name="Morin E."/>
            <person name="Baudet D."/>
            <person name="Noel J."/>
            <person name="Ndikumana S."/>
            <person name="Charron P."/>
            <person name="St-Onge C."/>
            <person name="Giorgi J."/>
            <person name="Grigoriev I.V."/>
            <person name="Roux C."/>
            <person name="Martin F.M."/>
            <person name="Corradi N."/>
        </authorList>
    </citation>
    <scope>NUCLEOTIDE SEQUENCE [LARGE SCALE GENOMIC DNA]</scope>
    <source>
        <strain evidence="1 2">C2</strain>
    </source>
</reference>
<dbReference type="VEuPathDB" id="FungiDB:FUN_001699"/>
<organism evidence="1 2">
    <name type="scientific">Rhizophagus irregularis</name>
    <dbReference type="NCBI Taxonomy" id="588596"/>
    <lineage>
        <taxon>Eukaryota</taxon>
        <taxon>Fungi</taxon>
        <taxon>Fungi incertae sedis</taxon>
        <taxon>Mucoromycota</taxon>
        <taxon>Glomeromycotina</taxon>
        <taxon>Glomeromycetes</taxon>
        <taxon>Glomerales</taxon>
        <taxon>Glomeraceae</taxon>
        <taxon>Rhizophagus</taxon>
    </lineage>
</organism>
<dbReference type="VEuPathDB" id="FungiDB:RhiirA1_539610"/>
<dbReference type="GO" id="GO:0003677">
    <property type="term" value="F:DNA binding"/>
    <property type="evidence" value="ECO:0007669"/>
    <property type="project" value="InterPro"/>
</dbReference>
<proteinExistence type="predicted"/>
<comment type="caution">
    <text evidence="1">The sequence shown here is derived from an EMBL/GenBank/DDBJ whole genome shotgun (WGS) entry which is preliminary data.</text>
</comment>
<protein>
    <submittedName>
        <fullName evidence="1">Uncharacterized protein</fullName>
    </submittedName>
</protein>
<dbReference type="VEuPathDB" id="FungiDB:FUN_001698"/>
<sequence>MALESYIFLINSSIIRFCCFISKRFHFCTEKQTINYQFEKEYHLKKKEKKYQETLSTSSNNSTKTNKLTTYERFVIPTNKDLQAIQAYSRVANTDDSTKTWMNLFNSYREAANFTNPLELLDDTTLQEQLCQFFCGVRKSGKKEYAPSSLHVGFAAIARGLSDIFYPNRIINIHDKHKWKRLHEIFDGRIKQIQDNQDTSRKKTDALEMCEIKTILDSPNIQTDTPKGLTYRVWFWLTLLCNLRGGDPKRLKNSWIVLNEDHSIEVNIPREKNNAGGAKNPYNS</sequence>
<dbReference type="PANTHER" id="PTHR21446">
    <property type="entry name" value="DUF3504 DOMAIN-CONTAINING PROTEIN"/>
    <property type="match status" value="1"/>
</dbReference>
<evidence type="ECO:0000313" key="1">
    <source>
        <dbReference type="EMBL" id="PKK59539.1"/>
    </source>
</evidence>
<name>A0A2N1MD84_9GLOM</name>
<accession>A0A2N1MD84</accession>
<reference evidence="1 2" key="1">
    <citation type="submission" date="2016-04" db="EMBL/GenBank/DDBJ databases">
        <title>Genome analyses suggest a sexual origin of heterokaryosis in a supposedly ancient asexual fungus.</title>
        <authorList>
            <person name="Ropars J."/>
            <person name="Sedzielewska K."/>
            <person name="Noel J."/>
            <person name="Charron P."/>
            <person name="Farinelli L."/>
            <person name="Marton T."/>
            <person name="Kruger M."/>
            <person name="Pelin A."/>
            <person name="Brachmann A."/>
            <person name="Corradi N."/>
        </authorList>
    </citation>
    <scope>NUCLEOTIDE SEQUENCE [LARGE SCALE GENOMIC DNA]</scope>
    <source>
        <strain evidence="1 2">C2</strain>
    </source>
</reference>
<dbReference type="PANTHER" id="PTHR21446:SF12">
    <property type="entry name" value="POTASSIUM CHANNEL TETRAMERIZATION DOMAIN CONTAINING 1"/>
    <property type="match status" value="1"/>
</dbReference>
<feature type="non-terminal residue" evidence="1">
    <location>
        <position position="284"/>
    </location>
</feature>
<gene>
    <name evidence="1" type="ORF">RhiirC2_719750</name>
</gene>